<dbReference type="SUPFAM" id="SSF52540">
    <property type="entry name" value="P-loop containing nucleoside triphosphate hydrolases"/>
    <property type="match status" value="1"/>
</dbReference>
<evidence type="ECO:0000313" key="2">
    <source>
        <dbReference type="EMBL" id="MDF8263505.1"/>
    </source>
</evidence>
<protein>
    <recommendedName>
        <fullName evidence="4">Orc1-like AAA ATPase domain-containing protein</fullName>
    </recommendedName>
</protein>
<feature type="region of interest" description="Disordered" evidence="1">
    <location>
        <begin position="415"/>
        <end position="475"/>
    </location>
</feature>
<name>A0ABT6C410_9MICO</name>
<keyword evidence="3" id="KW-1185">Reference proteome</keyword>
<evidence type="ECO:0000313" key="3">
    <source>
        <dbReference type="Proteomes" id="UP001528912"/>
    </source>
</evidence>
<reference evidence="2 3" key="1">
    <citation type="submission" date="2023-03" db="EMBL/GenBank/DDBJ databases">
        <title>YIM 133296 draft genome.</title>
        <authorList>
            <person name="Xiong L."/>
        </authorList>
    </citation>
    <scope>NUCLEOTIDE SEQUENCE [LARGE SCALE GENOMIC DNA]</scope>
    <source>
        <strain evidence="2 3">YIM 133296</strain>
    </source>
</reference>
<comment type="caution">
    <text evidence="2">The sequence shown here is derived from an EMBL/GenBank/DDBJ whole genome shotgun (WGS) entry which is preliminary data.</text>
</comment>
<dbReference type="Proteomes" id="UP001528912">
    <property type="component" value="Unassembled WGS sequence"/>
</dbReference>
<proteinExistence type="predicted"/>
<organism evidence="2 3">
    <name type="scientific">Luteipulveratus flavus</name>
    <dbReference type="NCBI Taxonomy" id="3031728"/>
    <lineage>
        <taxon>Bacteria</taxon>
        <taxon>Bacillati</taxon>
        <taxon>Actinomycetota</taxon>
        <taxon>Actinomycetes</taxon>
        <taxon>Micrococcales</taxon>
        <taxon>Dermacoccaceae</taxon>
        <taxon>Luteipulveratus</taxon>
    </lineage>
</organism>
<dbReference type="EMBL" id="JAROAV010000012">
    <property type="protein sequence ID" value="MDF8263505.1"/>
    <property type="molecule type" value="Genomic_DNA"/>
</dbReference>
<dbReference type="RefSeq" id="WP_277191224.1">
    <property type="nucleotide sequence ID" value="NZ_JAROAV010000012.1"/>
</dbReference>
<evidence type="ECO:0008006" key="4">
    <source>
        <dbReference type="Google" id="ProtNLM"/>
    </source>
</evidence>
<accession>A0ABT6C410</accession>
<gene>
    <name evidence="2" type="ORF">P4R38_04500</name>
</gene>
<dbReference type="InterPro" id="IPR027417">
    <property type="entry name" value="P-loop_NTPase"/>
</dbReference>
<sequence>MRNPYEQDDTIRPAVSTSASAALRRARDGLAQVAATGLAMPQIPVLVGRQGHGASAAMQALAHDAVRDGFVCVDLTLDDTSRASHLLERAVRERFRRITWWARRWHARDTTHESEARIGLSLNAIGVATKARPDAEVSRGALADLLRKAARTAVRKGHAGLVVAIDDVHAGSSEDFAVLTHALRDAVGASPDGKPVPLAVVAAGLPAAVDRITAAGGLDETVTYVAMVRLDDEAARRAVLEPAERLGVTWDPRALEEIVAGAQGSPQLLRTYAHEAWAQAAPIGASPHVGLPHALAGIDLVQERLHASTFGATWRRATDEQRAYLRVMAQTTNPIGEARTDHVAMLLGRPAQELAPVRESLVEQGVIDGAGSGRVSFAVPGFEAYVLETADLGRFAQADLDAHLAAGAGAADLPPLQPITPHRARHAAVREPAVPAGVRPPQPPLGARPGLPITTAAAPTRHAGRHRRTSGDIQR</sequence>
<evidence type="ECO:0000256" key="1">
    <source>
        <dbReference type="SAM" id="MobiDB-lite"/>
    </source>
</evidence>